<gene>
    <name evidence="2" type="ORF">GCM10009808_14460</name>
</gene>
<dbReference type="RefSeq" id="WP_344070898.1">
    <property type="nucleotide sequence ID" value="NZ_BAAAPL010000001.1"/>
</dbReference>
<feature type="transmembrane region" description="Helical" evidence="1">
    <location>
        <begin position="22"/>
        <end position="44"/>
    </location>
</feature>
<accession>A0ABN2I3W0</accession>
<proteinExistence type="predicted"/>
<evidence type="ECO:0000313" key="3">
    <source>
        <dbReference type="Proteomes" id="UP001501690"/>
    </source>
</evidence>
<keyword evidence="3" id="KW-1185">Reference proteome</keyword>
<comment type="caution">
    <text evidence="2">The sequence shown here is derived from an EMBL/GenBank/DDBJ whole genome shotgun (WGS) entry which is preliminary data.</text>
</comment>
<name>A0ABN2I3W0_9MICO</name>
<dbReference type="Proteomes" id="UP001501690">
    <property type="component" value="Unassembled WGS sequence"/>
</dbReference>
<dbReference type="EMBL" id="BAAAPL010000001">
    <property type="protein sequence ID" value="GAA1698092.1"/>
    <property type="molecule type" value="Genomic_DNA"/>
</dbReference>
<keyword evidence="1" id="KW-0812">Transmembrane</keyword>
<protein>
    <submittedName>
        <fullName evidence="2">Uncharacterized protein</fullName>
    </submittedName>
</protein>
<sequence>MSFFGGGNGDKDDKSKISNGRIAIWVTVAGVGVYLIGSGVIGIITGGS</sequence>
<reference evidence="2 3" key="1">
    <citation type="journal article" date="2019" name="Int. J. Syst. Evol. Microbiol.">
        <title>The Global Catalogue of Microorganisms (GCM) 10K type strain sequencing project: providing services to taxonomists for standard genome sequencing and annotation.</title>
        <authorList>
            <consortium name="The Broad Institute Genomics Platform"/>
            <consortium name="The Broad Institute Genome Sequencing Center for Infectious Disease"/>
            <person name="Wu L."/>
            <person name="Ma J."/>
        </authorList>
    </citation>
    <scope>NUCLEOTIDE SEQUENCE [LARGE SCALE GENOMIC DNA]</scope>
    <source>
        <strain evidence="2 3">JCM 15577</strain>
    </source>
</reference>
<keyword evidence="1" id="KW-1133">Transmembrane helix</keyword>
<evidence type="ECO:0000313" key="2">
    <source>
        <dbReference type="EMBL" id="GAA1698092.1"/>
    </source>
</evidence>
<organism evidence="2 3">
    <name type="scientific">Microbacterium sediminicola</name>
    <dbReference type="NCBI Taxonomy" id="415210"/>
    <lineage>
        <taxon>Bacteria</taxon>
        <taxon>Bacillati</taxon>
        <taxon>Actinomycetota</taxon>
        <taxon>Actinomycetes</taxon>
        <taxon>Micrococcales</taxon>
        <taxon>Microbacteriaceae</taxon>
        <taxon>Microbacterium</taxon>
    </lineage>
</organism>
<evidence type="ECO:0000256" key="1">
    <source>
        <dbReference type="SAM" id="Phobius"/>
    </source>
</evidence>
<keyword evidence="1" id="KW-0472">Membrane</keyword>